<name>A0ABU1PKX5_9BURK</name>
<evidence type="ECO:0000313" key="3">
    <source>
        <dbReference type="Proteomes" id="UP001260715"/>
    </source>
</evidence>
<keyword evidence="3" id="KW-1185">Reference proteome</keyword>
<reference evidence="2 3" key="1">
    <citation type="submission" date="2023-07" db="EMBL/GenBank/DDBJ databases">
        <title>Sorghum-associated microbial communities from plants grown in Nebraska, USA.</title>
        <authorList>
            <person name="Schachtman D."/>
        </authorList>
    </citation>
    <scope>NUCLEOTIDE SEQUENCE [LARGE SCALE GENOMIC DNA]</scope>
    <source>
        <strain evidence="2 3">596</strain>
    </source>
</reference>
<feature type="transmembrane region" description="Helical" evidence="1">
    <location>
        <begin position="50"/>
        <end position="69"/>
    </location>
</feature>
<organism evidence="2 3">
    <name type="scientific">Herbaspirillum frisingense</name>
    <dbReference type="NCBI Taxonomy" id="92645"/>
    <lineage>
        <taxon>Bacteria</taxon>
        <taxon>Pseudomonadati</taxon>
        <taxon>Pseudomonadota</taxon>
        <taxon>Betaproteobacteria</taxon>
        <taxon>Burkholderiales</taxon>
        <taxon>Oxalobacteraceae</taxon>
        <taxon>Herbaspirillum</taxon>
    </lineage>
</organism>
<keyword evidence="1" id="KW-0812">Transmembrane</keyword>
<evidence type="ECO:0000256" key="1">
    <source>
        <dbReference type="SAM" id="Phobius"/>
    </source>
</evidence>
<protein>
    <recommendedName>
        <fullName evidence="4">DUF3649 domain-containing protein</fullName>
    </recommendedName>
</protein>
<keyword evidence="1" id="KW-1133">Transmembrane helix</keyword>
<dbReference type="RefSeq" id="WP_102661161.1">
    <property type="nucleotide sequence ID" value="NZ_JAVDSJ010000005.1"/>
</dbReference>
<sequence>MKTTGSRSGRELLLRLLVAALGGYAWAALAAVTLSWGLPWCCGWSRAQGVLTGSLSSVVFYLLAVVWAFSTHRLHLALLISALLWGVMLGWVN</sequence>
<dbReference type="EMBL" id="JAVDSJ010000005">
    <property type="protein sequence ID" value="MDR6586003.1"/>
    <property type="molecule type" value="Genomic_DNA"/>
</dbReference>
<comment type="caution">
    <text evidence="2">The sequence shown here is derived from an EMBL/GenBank/DDBJ whole genome shotgun (WGS) entry which is preliminary data.</text>
</comment>
<feature type="transmembrane region" description="Helical" evidence="1">
    <location>
        <begin position="12"/>
        <end position="38"/>
    </location>
</feature>
<proteinExistence type="predicted"/>
<dbReference type="Proteomes" id="UP001260715">
    <property type="component" value="Unassembled WGS sequence"/>
</dbReference>
<feature type="transmembrane region" description="Helical" evidence="1">
    <location>
        <begin position="76"/>
        <end position="92"/>
    </location>
</feature>
<keyword evidence="1" id="KW-0472">Membrane</keyword>
<accession>A0ABU1PKX5</accession>
<evidence type="ECO:0008006" key="4">
    <source>
        <dbReference type="Google" id="ProtNLM"/>
    </source>
</evidence>
<gene>
    <name evidence="2" type="ORF">J2W50_004221</name>
</gene>
<evidence type="ECO:0000313" key="2">
    <source>
        <dbReference type="EMBL" id="MDR6586003.1"/>
    </source>
</evidence>